<dbReference type="InterPro" id="IPR000535">
    <property type="entry name" value="MSP_dom"/>
</dbReference>
<accession>A0A1X2GR01</accession>
<evidence type="ECO:0000259" key="2">
    <source>
        <dbReference type="PROSITE" id="PS50202"/>
    </source>
</evidence>
<sequence length="207" mass="23641">MFVEPSPVPRFRNEPPAPPPTPPYLNVFVQPPTQDPPASSTSHPPPLPQTALQPFSSPTANTKKPRLVFQSPLHRGQSIPFALHNTLPDDHLIIYKFLTSSNSSRSNQRGQDSHQERYYVRPSSGKISSFHAEIWLILNQTPPIADGASLKDKILVRWAVVQRGTQVEQWAQQQLTENTRRKWLEMLLEAWPDQVLERKTRLSIRFT</sequence>
<proteinExistence type="predicted"/>
<feature type="compositionally biased region" description="Polar residues" evidence="1">
    <location>
        <begin position="50"/>
        <end position="62"/>
    </location>
</feature>
<evidence type="ECO:0000313" key="3">
    <source>
        <dbReference type="EMBL" id="ORX59486.1"/>
    </source>
</evidence>
<evidence type="ECO:0000256" key="1">
    <source>
        <dbReference type="SAM" id="MobiDB-lite"/>
    </source>
</evidence>
<dbReference type="InterPro" id="IPR008962">
    <property type="entry name" value="PapD-like_sf"/>
</dbReference>
<organism evidence="3 4">
    <name type="scientific">Hesseltinella vesiculosa</name>
    <dbReference type="NCBI Taxonomy" id="101127"/>
    <lineage>
        <taxon>Eukaryota</taxon>
        <taxon>Fungi</taxon>
        <taxon>Fungi incertae sedis</taxon>
        <taxon>Mucoromycota</taxon>
        <taxon>Mucoromycotina</taxon>
        <taxon>Mucoromycetes</taxon>
        <taxon>Mucorales</taxon>
        <taxon>Cunninghamellaceae</taxon>
        <taxon>Hesseltinella</taxon>
    </lineage>
</organism>
<dbReference type="Gene3D" id="2.60.40.10">
    <property type="entry name" value="Immunoglobulins"/>
    <property type="match status" value="1"/>
</dbReference>
<gene>
    <name evidence="3" type="ORF">DM01DRAFT_252351</name>
</gene>
<feature type="region of interest" description="Disordered" evidence="1">
    <location>
        <begin position="1"/>
        <end position="63"/>
    </location>
</feature>
<name>A0A1X2GR01_9FUNG</name>
<keyword evidence="4" id="KW-1185">Reference proteome</keyword>
<reference evidence="3 4" key="1">
    <citation type="submission" date="2016-07" db="EMBL/GenBank/DDBJ databases">
        <title>Pervasive Adenine N6-methylation of Active Genes in Fungi.</title>
        <authorList>
            <consortium name="DOE Joint Genome Institute"/>
            <person name="Mondo S.J."/>
            <person name="Dannebaum R.O."/>
            <person name="Kuo R.C."/>
            <person name="Labutti K."/>
            <person name="Haridas S."/>
            <person name="Kuo A."/>
            <person name="Salamov A."/>
            <person name="Ahrendt S.R."/>
            <person name="Lipzen A."/>
            <person name="Sullivan W."/>
            <person name="Andreopoulos W.B."/>
            <person name="Clum A."/>
            <person name="Lindquist E."/>
            <person name="Daum C."/>
            <person name="Ramamoorthy G.K."/>
            <person name="Gryganskyi A."/>
            <person name="Culley D."/>
            <person name="Magnuson J.K."/>
            <person name="James T.Y."/>
            <person name="O'Malley M.A."/>
            <person name="Stajich J.E."/>
            <person name="Spatafora J.W."/>
            <person name="Visel A."/>
            <person name="Grigoriev I.V."/>
        </authorList>
    </citation>
    <scope>NUCLEOTIDE SEQUENCE [LARGE SCALE GENOMIC DNA]</scope>
    <source>
        <strain evidence="3 4">NRRL 3301</strain>
    </source>
</reference>
<dbReference type="OrthoDB" id="2373269at2759"/>
<dbReference type="InterPro" id="IPR013783">
    <property type="entry name" value="Ig-like_fold"/>
</dbReference>
<comment type="caution">
    <text evidence="3">The sequence shown here is derived from an EMBL/GenBank/DDBJ whole genome shotgun (WGS) entry which is preliminary data.</text>
</comment>
<dbReference type="EMBL" id="MCGT01000005">
    <property type="protein sequence ID" value="ORX59486.1"/>
    <property type="molecule type" value="Genomic_DNA"/>
</dbReference>
<dbReference type="Proteomes" id="UP000242146">
    <property type="component" value="Unassembled WGS sequence"/>
</dbReference>
<protein>
    <recommendedName>
        <fullName evidence="2">MSP domain-containing protein</fullName>
    </recommendedName>
</protein>
<feature type="domain" description="MSP" evidence="2">
    <location>
        <begin position="49"/>
        <end position="207"/>
    </location>
</feature>
<dbReference type="PROSITE" id="PS50202">
    <property type="entry name" value="MSP"/>
    <property type="match status" value="1"/>
</dbReference>
<dbReference type="SUPFAM" id="SSF49354">
    <property type="entry name" value="PapD-like"/>
    <property type="match status" value="1"/>
</dbReference>
<evidence type="ECO:0000313" key="4">
    <source>
        <dbReference type="Proteomes" id="UP000242146"/>
    </source>
</evidence>
<dbReference type="AlphaFoldDB" id="A0A1X2GR01"/>